<dbReference type="RefSeq" id="WP_271171265.1">
    <property type="nucleotide sequence ID" value="NZ_BAAAJR010000013.1"/>
</dbReference>
<dbReference type="InterPro" id="IPR009351">
    <property type="entry name" value="AlkZ-like"/>
</dbReference>
<feature type="compositionally biased region" description="Acidic residues" evidence="1">
    <location>
        <begin position="417"/>
        <end position="429"/>
    </location>
</feature>
<proteinExistence type="predicted"/>
<feature type="compositionally biased region" description="Basic and acidic residues" evidence="1">
    <location>
        <begin position="402"/>
        <end position="416"/>
    </location>
</feature>
<dbReference type="PANTHER" id="PTHR30528">
    <property type="entry name" value="CYTOPLASMIC PROTEIN"/>
    <property type="match status" value="1"/>
</dbReference>
<dbReference type="Pfam" id="PF06224">
    <property type="entry name" value="AlkZ-like"/>
    <property type="match status" value="1"/>
</dbReference>
<reference evidence="2 3" key="1">
    <citation type="submission" date="2020-08" db="EMBL/GenBank/DDBJ databases">
        <title>Sequencing the genomes of 1000 actinobacteria strains.</title>
        <authorList>
            <person name="Klenk H.-P."/>
        </authorList>
    </citation>
    <scope>NUCLEOTIDE SEQUENCE [LARGE SCALE GENOMIC DNA]</scope>
    <source>
        <strain evidence="2 3">DSM 12511</strain>
    </source>
</reference>
<comment type="caution">
    <text evidence="2">The sequence shown here is derived from an EMBL/GenBank/DDBJ whole genome shotgun (WGS) entry which is preliminary data.</text>
</comment>
<evidence type="ECO:0000256" key="1">
    <source>
        <dbReference type="SAM" id="MobiDB-lite"/>
    </source>
</evidence>
<evidence type="ECO:0000313" key="3">
    <source>
        <dbReference type="Proteomes" id="UP000537775"/>
    </source>
</evidence>
<accession>A0A7X0FSV6</accession>
<feature type="region of interest" description="Disordered" evidence="1">
    <location>
        <begin position="402"/>
        <end position="429"/>
    </location>
</feature>
<gene>
    <name evidence="2" type="ORF">HD594_002709</name>
</gene>
<dbReference type="PANTHER" id="PTHR30528:SF0">
    <property type="entry name" value="CYTOPLASMIC PROTEIN"/>
    <property type="match status" value="1"/>
</dbReference>
<keyword evidence="3" id="KW-1185">Reference proteome</keyword>
<protein>
    <submittedName>
        <fullName evidence="2">Uncharacterized protein YcaQ</fullName>
    </submittedName>
</protein>
<dbReference type="EMBL" id="JACHML010000001">
    <property type="protein sequence ID" value="MBB6392396.1"/>
    <property type="molecule type" value="Genomic_DNA"/>
</dbReference>
<dbReference type="Proteomes" id="UP000537775">
    <property type="component" value="Unassembled WGS sequence"/>
</dbReference>
<organism evidence="2 3">
    <name type="scientific">Microbacterium thalassium</name>
    <dbReference type="NCBI Taxonomy" id="362649"/>
    <lineage>
        <taxon>Bacteria</taxon>
        <taxon>Bacillati</taxon>
        <taxon>Actinomycetota</taxon>
        <taxon>Actinomycetes</taxon>
        <taxon>Micrococcales</taxon>
        <taxon>Microbacteriaceae</taxon>
        <taxon>Microbacterium</taxon>
    </lineage>
</organism>
<evidence type="ECO:0000313" key="2">
    <source>
        <dbReference type="EMBL" id="MBB6392396.1"/>
    </source>
</evidence>
<dbReference type="AlphaFoldDB" id="A0A7X0FSV6"/>
<name>A0A7X0FSV6_9MICO</name>
<sequence length="429" mass="48558">MRSSLSAPQARAVALAAQGFARPRPAAPGTRQLNTALARMGTLQIDSVNVYARSHYMPLFSRLGPYDPASLDRLLFTRRAPYVEYLAHVAALIPMRDWALFRFRMDDNRAKHGSDPDGWFRRHREIVDWVLGELAERGPLRPAQIEHDAKQARRGPWWDWDVVKQALELLWMFGDVAIAGRRGFERRYALAADVIPHEVLDAPAPRADAIRELVSRAGAAYGVATASDLADYWRLRDRRAVTTAIGELEDAGMLQPVEVEGWVSAGRPARAWLHRDAVVPRRVDAVALLTPFDPMVWFRDRAQRLFDFDYRIEIYTPAAKRRFGYYSLPVLVGDDIVGRIDLKADRPGSTLLVQSAWWEHGRPADAPERLAEELRAAARWQGLEHVSVSRWGDAVEDVARALPEARRHETSSREPVELAEDEPSDSVER</sequence>